<accession>A0A0D0AM42</accession>
<keyword evidence="2" id="KW-1185">Reference proteome</keyword>
<name>A0A0D0AM42_9AGAM</name>
<proteinExistence type="predicted"/>
<evidence type="ECO:0000313" key="2">
    <source>
        <dbReference type="Proteomes" id="UP000054485"/>
    </source>
</evidence>
<protein>
    <submittedName>
        <fullName evidence="1">Uncharacterized protein</fullName>
    </submittedName>
</protein>
<dbReference type="HOGENOM" id="CLU_137526_0_0_1"/>
<dbReference type="OrthoDB" id="2675575at2759"/>
<dbReference type="InParanoid" id="A0A0D0AM42"/>
<dbReference type="Proteomes" id="UP000054485">
    <property type="component" value="Unassembled WGS sequence"/>
</dbReference>
<reference evidence="1 2" key="1">
    <citation type="submission" date="2014-04" db="EMBL/GenBank/DDBJ databases">
        <authorList>
            <consortium name="DOE Joint Genome Institute"/>
            <person name="Kuo A."/>
            <person name="Ruytinx J."/>
            <person name="Rineau F."/>
            <person name="Colpaert J."/>
            <person name="Kohler A."/>
            <person name="Nagy L.G."/>
            <person name="Floudas D."/>
            <person name="Copeland A."/>
            <person name="Barry K.W."/>
            <person name="Cichocki N."/>
            <person name="Veneault-Fourrey C."/>
            <person name="LaButti K."/>
            <person name="Lindquist E.A."/>
            <person name="Lipzen A."/>
            <person name="Lundell T."/>
            <person name="Morin E."/>
            <person name="Murat C."/>
            <person name="Sun H."/>
            <person name="Tunlid A."/>
            <person name="Henrissat B."/>
            <person name="Grigoriev I.V."/>
            <person name="Hibbett D.S."/>
            <person name="Martin F."/>
            <person name="Nordberg H.P."/>
            <person name="Cantor M.N."/>
            <person name="Hua S.X."/>
        </authorList>
    </citation>
    <scope>NUCLEOTIDE SEQUENCE [LARGE SCALE GENOMIC DNA]</scope>
    <source>
        <strain evidence="1 2">UH-Slu-Lm8-n1</strain>
    </source>
</reference>
<dbReference type="EMBL" id="KN835639">
    <property type="protein sequence ID" value="KIK35307.1"/>
    <property type="molecule type" value="Genomic_DNA"/>
</dbReference>
<organism evidence="1 2">
    <name type="scientific">Suillus luteus UH-Slu-Lm8-n1</name>
    <dbReference type="NCBI Taxonomy" id="930992"/>
    <lineage>
        <taxon>Eukaryota</taxon>
        <taxon>Fungi</taxon>
        <taxon>Dikarya</taxon>
        <taxon>Basidiomycota</taxon>
        <taxon>Agaricomycotina</taxon>
        <taxon>Agaricomycetes</taxon>
        <taxon>Agaricomycetidae</taxon>
        <taxon>Boletales</taxon>
        <taxon>Suillineae</taxon>
        <taxon>Suillaceae</taxon>
        <taxon>Suillus</taxon>
    </lineage>
</organism>
<sequence>MCTSVVPPIPHPNELLVPHPDEDPDAYWIIMVGQEVGIFFHWVDVAECTLGISGAVQVRKETWADALCIYTRKYNEGAVEARPRVGGHFWPSHIHETGGSLAPASPTPSSSSSKDSIWTHVEDLLAHMSQVGLS</sequence>
<dbReference type="AlphaFoldDB" id="A0A0D0AM42"/>
<evidence type="ECO:0000313" key="1">
    <source>
        <dbReference type="EMBL" id="KIK35307.1"/>
    </source>
</evidence>
<reference evidence="2" key="2">
    <citation type="submission" date="2015-01" db="EMBL/GenBank/DDBJ databases">
        <title>Evolutionary Origins and Diversification of the Mycorrhizal Mutualists.</title>
        <authorList>
            <consortium name="DOE Joint Genome Institute"/>
            <consortium name="Mycorrhizal Genomics Consortium"/>
            <person name="Kohler A."/>
            <person name="Kuo A."/>
            <person name="Nagy L.G."/>
            <person name="Floudas D."/>
            <person name="Copeland A."/>
            <person name="Barry K.W."/>
            <person name="Cichocki N."/>
            <person name="Veneault-Fourrey C."/>
            <person name="LaButti K."/>
            <person name="Lindquist E.A."/>
            <person name="Lipzen A."/>
            <person name="Lundell T."/>
            <person name="Morin E."/>
            <person name="Murat C."/>
            <person name="Riley R."/>
            <person name="Ohm R."/>
            <person name="Sun H."/>
            <person name="Tunlid A."/>
            <person name="Henrissat B."/>
            <person name="Grigoriev I.V."/>
            <person name="Hibbett D.S."/>
            <person name="Martin F."/>
        </authorList>
    </citation>
    <scope>NUCLEOTIDE SEQUENCE [LARGE SCALE GENOMIC DNA]</scope>
    <source>
        <strain evidence="2">UH-Slu-Lm8-n1</strain>
    </source>
</reference>
<dbReference type="STRING" id="930992.A0A0D0AM42"/>
<gene>
    <name evidence="1" type="ORF">CY34DRAFT_96342</name>
</gene>